<keyword evidence="3" id="KW-1185">Reference proteome</keyword>
<name>A0A1W0X2U9_HYPEX</name>
<dbReference type="AlphaFoldDB" id="A0A1W0X2U9"/>
<proteinExistence type="predicted"/>
<dbReference type="EMBL" id="MTYJ01000021">
    <property type="protein sequence ID" value="OQV21674.1"/>
    <property type="molecule type" value="Genomic_DNA"/>
</dbReference>
<feature type="signal peptide" evidence="1">
    <location>
        <begin position="1"/>
        <end position="24"/>
    </location>
</feature>
<reference evidence="3" key="1">
    <citation type="submission" date="2017-01" db="EMBL/GenBank/DDBJ databases">
        <title>Comparative genomics of anhydrobiosis in the tardigrade Hypsibius dujardini.</title>
        <authorList>
            <person name="Yoshida Y."/>
            <person name="Koutsovoulos G."/>
            <person name="Laetsch D."/>
            <person name="Stevens L."/>
            <person name="Kumar S."/>
            <person name="Horikawa D."/>
            <person name="Ishino K."/>
            <person name="Komine S."/>
            <person name="Tomita M."/>
            <person name="Blaxter M."/>
            <person name="Arakawa K."/>
        </authorList>
    </citation>
    <scope>NUCLEOTIDE SEQUENCE [LARGE SCALE GENOMIC DNA]</scope>
    <source>
        <strain evidence="3">Z151</strain>
    </source>
</reference>
<accession>A0A1W0X2U9</accession>
<dbReference type="OrthoDB" id="6362344at2759"/>
<evidence type="ECO:0000313" key="3">
    <source>
        <dbReference type="Proteomes" id="UP000192578"/>
    </source>
</evidence>
<gene>
    <name evidence="2" type="ORF">BV898_04249</name>
</gene>
<evidence type="ECO:0000313" key="2">
    <source>
        <dbReference type="EMBL" id="OQV21674.1"/>
    </source>
</evidence>
<evidence type="ECO:0008006" key="4">
    <source>
        <dbReference type="Google" id="ProtNLM"/>
    </source>
</evidence>
<sequence>MSSCMMIGLTFLVVISACCFNVEADDTFTCCMAGWKSVRSVVMCPRPCCDGYSLRAATVPSLGPVTYCSKETGGPGGPQSQLASAGAAVAPETPISTYHPKAGAFVRQSAKEKQQRELQQPSPRAQLRLRRVLANQNTAISDNNDQEERSYGEALLTEQHRRLCAALAPAAPDTSE</sequence>
<feature type="chain" id="PRO_5010744408" description="Secreted protein" evidence="1">
    <location>
        <begin position="25"/>
        <end position="176"/>
    </location>
</feature>
<dbReference type="Proteomes" id="UP000192578">
    <property type="component" value="Unassembled WGS sequence"/>
</dbReference>
<organism evidence="2 3">
    <name type="scientific">Hypsibius exemplaris</name>
    <name type="common">Freshwater tardigrade</name>
    <dbReference type="NCBI Taxonomy" id="2072580"/>
    <lineage>
        <taxon>Eukaryota</taxon>
        <taxon>Metazoa</taxon>
        <taxon>Ecdysozoa</taxon>
        <taxon>Tardigrada</taxon>
        <taxon>Eutardigrada</taxon>
        <taxon>Parachela</taxon>
        <taxon>Hypsibioidea</taxon>
        <taxon>Hypsibiidae</taxon>
        <taxon>Hypsibius</taxon>
    </lineage>
</organism>
<keyword evidence="1" id="KW-0732">Signal</keyword>
<protein>
    <recommendedName>
        <fullName evidence="4">Secreted protein</fullName>
    </recommendedName>
</protein>
<comment type="caution">
    <text evidence="2">The sequence shown here is derived from an EMBL/GenBank/DDBJ whole genome shotgun (WGS) entry which is preliminary data.</text>
</comment>
<evidence type="ECO:0000256" key="1">
    <source>
        <dbReference type="SAM" id="SignalP"/>
    </source>
</evidence>